<dbReference type="EMBL" id="SGXF01000004">
    <property type="protein sequence ID" value="RZS94282.1"/>
    <property type="molecule type" value="Genomic_DNA"/>
</dbReference>
<proteinExistence type="inferred from homology"/>
<feature type="transmembrane region" description="Helical" evidence="7">
    <location>
        <begin position="188"/>
        <end position="211"/>
    </location>
</feature>
<evidence type="ECO:0000313" key="9">
    <source>
        <dbReference type="EMBL" id="RZS94282.1"/>
    </source>
</evidence>
<keyword evidence="2 7" id="KW-0813">Transport</keyword>
<reference evidence="9 10" key="1">
    <citation type="submission" date="2019-02" db="EMBL/GenBank/DDBJ databases">
        <title>Genomic Encyclopedia of Type Strains, Phase IV (KMG-IV): sequencing the most valuable type-strain genomes for metagenomic binning, comparative biology and taxonomic classification.</title>
        <authorList>
            <person name="Goeker M."/>
        </authorList>
    </citation>
    <scope>NUCLEOTIDE SEQUENCE [LARGE SCALE GENOMIC DNA]</scope>
    <source>
        <strain evidence="9 10">DSM 29486</strain>
    </source>
</reference>
<protein>
    <submittedName>
        <fullName evidence="9">Carbohydrate ABC transporter membrane protein 2 (CUT1 family)</fullName>
    </submittedName>
</protein>
<evidence type="ECO:0000256" key="1">
    <source>
        <dbReference type="ARBA" id="ARBA00004651"/>
    </source>
</evidence>
<keyword evidence="6 7" id="KW-0472">Membrane</keyword>
<evidence type="ECO:0000259" key="8">
    <source>
        <dbReference type="PROSITE" id="PS50928"/>
    </source>
</evidence>
<dbReference type="InterPro" id="IPR035906">
    <property type="entry name" value="MetI-like_sf"/>
</dbReference>
<dbReference type="Pfam" id="PF00528">
    <property type="entry name" value="BPD_transp_1"/>
    <property type="match status" value="1"/>
</dbReference>
<dbReference type="PROSITE" id="PS50928">
    <property type="entry name" value="ABC_TM1"/>
    <property type="match status" value="1"/>
</dbReference>
<name>A0A4Q7P6E3_9FIRM</name>
<gene>
    <name evidence="9" type="ORF">EV209_2122</name>
</gene>
<evidence type="ECO:0000256" key="5">
    <source>
        <dbReference type="ARBA" id="ARBA00022989"/>
    </source>
</evidence>
<keyword evidence="3" id="KW-1003">Cell membrane</keyword>
<dbReference type="SUPFAM" id="SSF161098">
    <property type="entry name" value="MetI-like"/>
    <property type="match status" value="1"/>
</dbReference>
<keyword evidence="4 7" id="KW-0812">Transmembrane</keyword>
<accession>A0A4Q7P6E3</accession>
<dbReference type="RefSeq" id="WP_130435620.1">
    <property type="nucleotide sequence ID" value="NZ_SGXF01000004.1"/>
</dbReference>
<dbReference type="CDD" id="cd06261">
    <property type="entry name" value="TM_PBP2"/>
    <property type="match status" value="1"/>
</dbReference>
<evidence type="ECO:0000256" key="6">
    <source>
        <dbReference type="ARBA" id="ARBA00023136"/>
    </source>
</evidence>
<dbReference type="GO" id="GO:0005886">
    <property type="term" value="C:plasma membrane"/>
    <property type="evidence" value="ECO:0007669"/>
    <property type="project" value="UniProtKB-SubCell"/>
</dbReference>
<keyword evidence="5 7" id="KW-1133">Transmembrane helix</keyword>
<dbReference type="InterPro" id="IPR000515">
    <property type="entry name" value="MetI-like"/>
</dbReference>
<dbReference type="Proteomes" id="UP000292927">
    <property type="component" value="Unassembled WGS sequence"/>
</dbReference>
<comment type="caution">
    <text evidence="9">The sequence shown here is derived from an EMBL/GenBank/DDBJ whole genome shotgun (WGS) entry which is preliminary data.</text>
</comment>
<keyword evidence="10" id="KW-1185">Reference proteome</keyword>
<organism evidence="9 10">
    <name type="scientific">Cuneatibacter caecimuris</name>
    <dbReference type="NCBI Taxonomy" id="1796618"/>
    <lineage>
        <taxon>Bacteria</taxon>
        <taxon>Bacillati</taxon>
        <taxon>Bacillota</taxon>
        <taxon>Clostridia</taxon>
        <taxon>Lachnospirales</taxon>
        <taxon>Lachnospiraceae</taxon>
        <taxon>Cuneatibacter</taxon>
    </lineage>
</organism>
<comment type="similarity">
    <text evidence="7">Belongs to the binding-protein-dependent transport system permease family.</text>
</comment>
<dbReference type="PANTHER" id="PTHR43744:SF6">
    <property type="entry name" value="ABC TRANSPORTER PERMEASE PROTEIN YESQ-RELATED"/>
    <property type="match status" value="1"/>
</dbReference>
<evidence type="ECO:0000256" key="4">
    <source>
        <dbReference type="ARBA" id="ARBA00022692"/>
    </source>
</evidence>
<feature type="transmembrane region" description="Helical" evidence="7">
    <location>
        <begin position="217"/>
        <end position="238"/>
    </location>
</feature>
<feature type="transmembrane region" description="Helical" evidence="7">
    <location>
        <begin position="145"/>
        <end position="167"/>
    </location>
</feature>
<evidence type="ECO:0000256" key="2">
    <source>
        <dbReference type="ARBA" id="ARBA00022448"/>
    </source>
</evidence>
<dbReference type="GO" id="GO:0055085">
    <property type="term" value="P:transmembrane transport"/>
    <property type="evidence" value="ECO:0007669"/>
    <property type="project" value="InterPro"/>
</dbReference>
<feature type="transmembrane region" description="Helical" evidence="7">
    <location>
        <begin position="12"/>
        <end position="35"/>
    </location>
</feature>
<feature type="transmembrane region" description="Helical" evidence="7">
    <location>
        <begin position="250"/>
        <end position="268"/>
    </location>
</feature>
<dbReference type="AlphaFoldDB" id="A0A4Q7P6E3"/>
<evidence type="ECO:0000313" key="10">
    <source>
        <dbReference type="Proteomes" id="UP000292927"/>
    </source>
</evidence>
<comment type="subcellular location">
    <subcellularLocation>
        <location evidence="1 7">Cell membrane</location>
        <topology evidence="1 7">Multi-pass membrane protein</topology>
    </subcellularLocation>
</comment>
<dbReference type="OrthoDB" id="9794684at2"/>
<dbReference type="Gene3D" id="1.10.3720.10">
    <property type="entry name" value="MetI-like"/>
    <property type="match status" value="1"/>
</dbReference>
<feature type="domain" description="ABC transmembrane type-1" evidence="8">
    <location>
        <begin position="76"/>
        <end position="268"/>
    </location>
</feature>
<feature type="transmembrane region" description="Helical" evidence="7">
    <location>
        <begin position="75"/>
        <end position="99"/>
    </location>
</feature>
<sequence length="283" mass="31948">MKHKKGLRAAGLIFKYLLLAFLGLILIFPLIYMFFGSFKSNQEIFGTLKLLPESFHPEGYIEGWKGSGQITFGAYIWNSFLLVVPTVALTVVSSILTAYGFNRFRVPGRKVLFAVMMALMMLPASVLLIPRYLLYVSFGWIDTYLVFWVPAACATSSFFVYMFVQFFEGVPRELDEAARIDGCSSFQTLVRILVPLSKPAVISAVIFQFIWTWNDFFQQYVYISSVGKYTVSLGLRMALDATSAIQWKNILAMSVIAMVPCTLIYFVLQRYFVEGIATSGLKG</sequence>
<evidence type="ECO:0000256" key="7">
    <source>
        <dbReference type="RuleBase" id="RU363032"/>
    </source>
</evidence>
<evidence type="ECO:0000256" key="3">
    <source>
        <dbReference type="ARBA" id="ARBA00022475"/>
    </source>
</evidence>
<dbReference type="PANTHER" id="PTHR43744">
    <property type="entry name" value="ABC TRANSPORTER PERMEASE PROTEIN MG189-RELATED-RELATED"/>
    <property type="match status" value="1"/>
</dbReference>
<feature type="transmembrane region" description="Helical" evidence="7">
    <location>
        <begin position="111"/>
        <end position="133"/>
    </location>
</feature>